<accession>A0AAV4N5H2</accession>
<gene>
    <name evidence="2" type="ORF">CEXT_788501</name>
</gene>
<evidence type="ECO:0000256" key="1">
    <source>
        <dbReference type="SAM" id="MobiDB-lite"/>
    </source>
</evidence>
<name>A0AAV4N5H2_CAEEX</name>
<comment type="caution">
    <text evidence="2">The sequence shown here is derived from an EMBL/GenBank/DDBJ whole genome shotgun (WGS) entry which is preliminary data.</text>
</comment>
<sequence length="90" mass="10135">MYGSSFHSGDVYEPQLPVSTADCQQVVNGLTPYHRTAVVPPLSQQQPPPPTTQTPYKWMQVKRNTPRPDSKTYLGNSKDSFYKSYPSLDT</sequence>
<keyword evidence="3" id="KW-1185">Reference proteome</keyword>
<evidence type="ECO:0000313" key="2">
    <source>
        <dbReference type="EMBL" id="GIX79948.1"/>
    </source>
</evidence>
<protein>
    <submittedName>
        <fullName evidence="2">Uncharacterized protein</fullName>
    </submittedName>
</protein>
<evidence type="ECO:0000313" key="3">
    <source>
        <dbReference type="Proteomes" id="UP001054945"/>
    </source>
</evidence>
<dbReference type="Proteomes" id="UP001054945">
    <property type="component" value="Unassembled WGS sequence"/>
</dbReference>
<proteinExistence type="predicted"/>
<dbReference type="EMBL" id="BPLR01020555">
    <property type="protein sequence ID" value="GIX79948.1"/>
    <property type="molecule type" value="Genomic_DNA"/>
</dbReference>
<dbReference type="AlphaFoldDB" id="A0AAV4N5H2"/>
<feature type="region of interest" description="Disordered" evidence="1">
    <location>
        <begin position="39"/>
        <end position="90"/>
    </location>
</feature>
<reference evidence="2 3" key="1">
    <citation type="submission" date="2021-06" db="EMBL/GenBank/DDBJ databases">
        <title>Caerostris extrusa draft genome.</title>
        <authorList>
            <person name="Kono N."/>
            <person name="Arakawa K."/>
        </authorList>
    </citation>
    <scope>NUCLEOTIDE SEQUENCE [LARGE SCALE GENOMIC DNA]</scope>
</reference>
<organism evidence="2 3">
    <name type="scientific">Caerostris extrusa</name>
    <name type="common">Bark spider</name>
    <name type="synonym">Caerostris bankana</name>
    <dbReference type="NCBI Taxonomy" id="172846"/>
    <lineage>
        <taxon>Eukaryota</taxon>
        <taxon>Metazoa</taxon>
        <taxon>Ecdysozoa</taxon>
        <taxon>Arthropoda</taxon>
        <taxon>Chelicerata</taxon>
        <taxon>Arachnida</taxon>
        <taxon>Araneae</taxon>
        <taxon>Araneomorphae</taxon>
        <taxon>Entelegynae</taxon>
        <taxon>Araneoidea</taxon>
        <taxon>Araneidae</taxon>
        <taxon>Caerostris</taxon>
    </lineage>
</organism>